<proteinExistence type="predicted"/>
<evidence type="ECO:0000313" key="2">
    <source>
        <dbReference type="Proteomes" id="UP000250235"/>
    </source>
</evidence>
<gene>
    <name evidence="1" type="ORF">F511_09535</name>
</gene>
<evidence type="ECO:0000313" key="1">
    <source>
        <dbReference type="EMBL" id="KZV48939.1"/>
    </source>
</evidence>
<reference evidence="1 2" key="1">
    <citation type="journal article" date="2015" name="Proc. Natl. Acad. Sci. U.S.A.">
        <title>The resurrection genome of Boea hygrometrica: A blueprint for survival of dehydration.</title>
        <authorList>
            <person name="Xiao L."/>
            <person name="Yang G."/>
            <person name="Zhang L."/>
            <person name="Yang X."/>
            <person name="Zhao S."/>
            <person name="Ji Z."/>
            <person name="Zhou Q."/>
            <person name="Hu M."/>
            <person name="Wang Y."/>
            <person name="Chen M."/>
            <person name="Xu Y."/>
            <person name="Jin H."/>
            <person name="Xiao X."/>
            <person name="Hu G."/>
            <person name="Bao F."/>
            <person name="Hu Y."/>
            <person name="Wan P."/>
            <person name="Li L."/>
            <person name="Deng X."/>
            <person name="Kuang T."/>
            <person name="Xiang C."/>
            <person name="Zhu J.K."/>
            <person name="Oliver M.J."/>
            <person name="He Y."/>
        </authorList>
    </citation>
    <scope>NUCLEOTIDE SEQUENCE [LARGE SCALE GENOMIC DNA]</scope>
    <source>
        <strain evidence="2">cv. XS01</strain>
    </source>
</reference>
<dbReference type="Proteomes" id="UP000250235">
    <property type="component" value="Unassembled WGS sequence"/>
</dbReference>
<keyword evidence="2" id="KW-1185">Reference proteome</keyword>
<dbReference type="PANTHER" id="PTHR33623:SF5">
    <property type="entry name" value="HISTONE-LYSINE N-METHYLTRANSFERASE SETD1B-LIKE PROTEIN"/>
    <property type="match status" value="1"/>
</dbReference>
<name>A0A2Z7CWB5_9LAMI</name>
<protein>
    <recommendedName>
        <fullName evidence="3">DUF4378 domain-containing protein</fullName>
    </recommendedName>
</protein>
<dbReference type="PANTHER" id="PTHR33623">
    <property type="entry name" value="OS04G0572500 PROTEIN"/>
    <property type="match status" value="1"/>
</dbReference>
<sequence length="444" mass="51058">MLHELLKQEQEPFHLKTYIAEKCCQLQKPTPEATLQLRNICKKVCFSSSEDAQYVKKPAFLQILPTVNNSCKCPPILVEGKAKNKSQLKNDRLGLFGYVMKRFHDGDDNKMSASSDVLIGDGAKDETICEENVRKSCSWRNVNGSVYRLESNEEKSTGWEASTCSYRSKESESSGEFTYPEMRSCPSSFRFSMGNSPPSSGFRTPDFCTPVASPSRHPEKEKENCCGKKVSKKGENEEMKQYSPLSVLEPCFEDLEDNHGSEDAEESYDFESRYANVQRARQQLLYRLQRFEKLAELDPNNLERQLPEDCDNKNGDNYQRETDEWLDDVPLSTYRENHSSTKSTCKESSKPSIDTKKLMIEEKNVMILEICSNLDSLKDTKFEVIYGMILSEINMDFDGWKEYIEEEHETAAEVEIEIFDMLMEQLLEEVQECTGQSFKVLHHV</sequence>
<evidence type="ECO:0008006" key="3">
    <source>
        <dbReference type="Google" id="ProtNLM"/>
    </source>
</evidence>
<dbReference type="OrthoDB" id="1918879at2759"/>
<organism evidence="1 2">
    <name type="scientific">Dorcoceras hygrometricum</name>
    <dbReference type="NCBI Taxonomy" id="472368"/>
    <lineage>
        <taxon>Eukaryota</taxon>
        <taxon>Viridiplantae</taxon>
        <taxon>Streptophyta</taxon>
        <taxon>Embryophyta</taxon>
        <taxon>Tracheophyta</taxon>
        <taxon>Spermatophyta</taxon>
        <taxon>Magnoliopsida</taxon>
        <taxon>eudicotyledons</taxon>
        <taxon>Gunneridae</taxon>
        <taxon>Pentapetalae</taxon>
        <taxon>asterids</taxon>
        <taxon>lamiids</taxon>
        <taxon>Lamiales</taxon>
        <taxon>Gesneriaceae</taxon>
        <taxon>Didymocarpoideae</taxon>
        <taxon>Trichosporeae</taxon>
        <taxon>Loxocarpinae</taxon>
        <taxon>Dorcoceras</taxon>
    </lineage>
</organism>
<accession>A0A2Z7CWB5</accession>
<dbReference type="EMBL" id="KQ993790">
    <property type="protein sequence ID" value="KZV48939.1"/>
    <property type="molecule type" value="Genomic_DNA"/>
</dbReference>
<dbReference type="AlphaFoldDB" id="A0A2Z7CWB5"/>